<dbReference type="Pfam" id="PF03886">
    <property type="entry name" value="ABC_trans_aux"/>
    <property type="match status" value="1"/>
</dbReference>
<dbReference type="STRING" id="314265.R2601_15737"/>
<sequence length="201" mass="21370">MLRLIPILFAAALTGCGALTALEEASTPLEVYELRTPEVAQSGARRGVEVIVEEPLASGSLATERIMIRPSPLQAQYLPGVRWADPAPAMLQTMLVRSLSETGGLGSVSRRPVGPRADYAVLGELTDFQGEAIEGAESGLVRVRFVLRVVREGDARVVATRSFEATELAAATDPDSIVAAFDSATSRLLPEAVAWIVSQAR</sequence>
<keyword evidence="1" id="KW-0732">Signal</keyword>
<name>Q0FQF4_SALBH</name>
<evidence type="ECO:0000313" key="3">
    <source>
        <dbReference type="EMBL" id="EAU46497.1"/>
    </source>
</evidence>
<comment type="caution">
    <text evidence="3">The sequence shown here is derived from an EMBL/GenBank/DDBJ whole genome shotgun (WGS) entry which is preliminary data.</text>
</comment>
<dbReference type="EMBL" id="AATQ01000014">
    <property type="protein sequence ID" value="EAU46497.1"/>
    <property type="molecule type" value="Genomic_DNA"/>
</dbReference>
<evidence type="ECO:0000256" key="1">
    <source>
        <dbReference type="SAM" id="SignalP"/>
    </source>
</evidence>
<dbReference type="Gene3D" id="3.40.50.10610">
    <property type="entry name" value="ABC-type transport auxiliary lipoprotein component"/>
    <property type="match status" value="1"/>
</dbReference>
<evidence type="ECO:0000259" key="2">
    <source>
        <dbReference type="Pfam" id="PF03886"/>
    </source>
</evidence>
<dbReference type="AlphaFoldDB" id="Q0FQF4"/>
<feature type="signal peptide" evidence="1">
    <location>
        <begin position="1"/>
        <end position="21"/>
    </location>
</feature>
<gene>
    <name evidence="3" type="ORF">R2601_15737</name>
</gene>
<feature type="chain" id="PRO_5004171881" description="ABC-type transport auxiliary lipoprotein component domain-containing protein" evidence="1">
    <location>
        <begin position="22"/>
        <end position="201"/>
    </location>
</feature>
<reference evidence="3 4" key="1">
    <citation type="journal article" date="2010" name="J. Bacteriol.">
        <title>Genome sequences of Pelagibaca bermudensis HTCC2601T and Maritimibacter alkaliphilus HTCC2654T, the type strains of two marine Roseobacter genera.</title>
        <authorList>
            <person name="Thrash J.C."/>
            <person name="Cho J.C."/>
            <person name="Ferriera S."/>
            <person name="Johnson J."/>
            <person name="Vergin K.L."/>
            <person name="Giovannoni S.J."/>
        </authorList>
    </citation>
    <scope>NUCLEOTIDE SEQUENCE [LARGE SCALE GENOMIC DNA]</scope>
    <source>
        <strain evidence="4">DSM 26914 / JCM 13377 / KCTC 12554 / HTCC2601</strain>
    </source>
</reference>
<dbReference type="SUPFAM" id="SSF159594">
    <property type="entry name" value="XCC0632-like"/>
    <property type="match status" value="1"/>
</dbReference>
<accession>Q0FQF4</accession>
<dbReference type="RefSeq" id="WP_007796247.1">
    <property type="nucleotide sequence ID" value="NZ_DS022276.1"/>
</dbReference>
<dbReference type="Proteomes" id="UP000006230">
    <property type="component" value="Unassembled WGS sequence"/>
</dbReference>
<organism evidence="3 4">
    <name type="scientific">Salipiger bermudensis (strain DSM 26914 / JCM 13377 / KCTC 12554 / HTCC2601)</name>
    <name type="common">Pelagibaca bermudensis</name>
    <dbReference type="NCBI Taxonomy" id="314265"/>
    <lineage>
        <taxon>Bacteria</taxon>
        <taxon>Pseudomonadati</taxon>
        <taxon>Pseudomonadota</taxon>
        <taxon>Alphaproteobacteria</taxon>
        <taxon>Rhodobacterales</taxon>
        <taxon>Roseobacteraceae</taxon>
        <taxon>Salipiger</taxon>
    </lineage>
</organism>
<dbReference type="PROSITE" id="PS51257">
    <property type="entry name" value="PROKAR_LIPOPROTEIN"/>
    <property type="match status" value="1"/>
</dbReference>
<evidence type="ECO:0000313" key="4">
    <source>
        <dbReference type="Proteomes" id="UP000006230"/>
    </source>
</evidence>
<keyword evidence="4" id="KW-1185">Reference proteome</keyword>
<feature type="domain" description="ABC-type transport auxiliary lipoprotein component" evidence="2">
    <location>
        <begin position="32"/>
        <end position="189"/>
    </location>
</feature>
<dbReference type="HOGENOM" id="CLU_093163_2_0_5"/>
<dbReference type="eggNOG" id="COG3218">
    <property type="taxonomic scope" value="Bacteria"/>
</dbReference>
<protein>
    <recommendedName>
        <fullName evidence="2">ABC-type transport auxiliary lipoprotein component domain-containing protein</fullName>
    </recommendedName>
</protein>
<proteinExistence type="predicted"/>
<dbReference type="InterPro" id="IPR005586">
    <property type="entry name" value="ABC_trans_aux"/>
</dbReference>